<keyword evidence="2" id="KW-0132">Cell division</keyword>
<accession>A0A447U5S6</accession>
<keyword evidence="2" id="KW-0131">Cell cycle</keyword>
<proteinExistence type="predicted"/>
<dbReference type="AlphaFoldDB" id="A0A447U5S6"/>
<dbReference type="EMBL" id="LR134190">
    <property type="protein sequence ID" value="VEB61425.1"/>
    <property type="molecule type" value="Genomic_DNA"/>
</dbReference>
<name>A0A447U5S6_SALET</name>
<evidence type="ECO:0000313" key="2">
    <source>
        <dbReference type="EMBL" id="VEB61425.1"/>
    </source>
</evidence>
<organism evidence="2 3">
    <name type="scientific">Salmonella enterica I</name>
    <dbReference type="NCBI Taxonomy" id="59201"/>
    <lineage>
        <taxon>Bacteria</taxon>
        <taxon>Pseudomonadati</taxon>
        <taxon>Pseudomonadota</taxon>
        <taxon>Gammaproteobacteria</taxon>
        <taxon>Enterobacterales</taxon>
        <taxon>Enterobacteriaceae</taxon>
        <taxon>Salmonella</taxon>
    </lineage>
</organism>
<sequence length="79" mass="7853">MSVAQTAHSQFEQAYQLVAAINGPLARSEAWDVARELLRDGVKPASSGGTGTAAADAPERTGTAAARAARGGTSAGGVL</sequence>
<feature type="compositionally biased region" description="Low complexity" evidence="1">
    <location>
        <begin position="52"/>
        <end position="72"/>
    </location>
</feature>
<evidence type="ECO:0000256" key="1">
    <source>
        <dbReference type="SAM" id="MobiDB-lite"/>
    </source>
</evidence>
<evidence type="ECO:0000313" key="3">
    <source>
        <dbReference type="Proteomes" id="UP000269208"/>
    </source>
</evidence>
<feature type="region of interest" description="Disordered" evidence="1">
    <location>
        <begin position="41"/>
        <end position="79"/>
    </location>
</feature>
<dbReference type="Proteomes" id="UP000269208">
    <property type="component" value="Chromosome"/>
</dbReference>
<protein>
    <submittedName>
        <fullName evidence="2">Cell division protein</fullName>
    </submittedName>
</protein>
<reference evidence="2 3" key="1">
    <citation type="submission" date="2018-12" db="EMBL/GenBank/DDBJ databases">
        <authorList>
            <consortium name="Pathogen Informatics"/>
        </authorList>
    </citation>
    <scope>NUCLEOTIDE SEQUENCE [LARGE SCALE GENOMIC DNA]</scope>
    <source>
        <strain evidence="2 3">NCTC6754</strain>
    </source>
</reference>
<dbReference type="GO" id="GO:0051301">
    <property type="term" value="P:cell division"/>
    <property type="evidence" value="ECO:0007669"/>
    <property type="project" value="UniProtKB-KW"/>
</dbReference>
<gene>
    <name evidence="2" type="primary">mukB_8</name>
    <name evidence="2" type="ORF">NCTC6754_06946</name>
</gene>